<dbReference type="InterPro" id="IPR029017">
    <property type="entry name" value="Enolase-like_N"/>
</dbReference>
<dbReference type="GO" id="GO:0043748">
    <property type="term" value="F:O-succinylbenzoate synthase activity"/>
    <property type="evidence" value="ECO:0007669"/>
    <property type="project" value="UniProtKB-EC"/>
</dbReference>
<reference evidence="7 8" key="1">
    <citation type="journal article" date="2014" name="PLoS Genet.">
        <title>Phylogenetically driven sequencing of extremely halophilic archaea reveals strategies for static and dynamic osmo-response.</title>
        <authorList>
            <person name="Becker E.A."/>
            <person name="Seitzer P.M."/>
            <person name="Tritt A."/>
            <person name="Larsen D."/>
            <person name="Krusor M."/>
            <person name="Yao A.I."/>
            <person name="Wu D."/>
            <person name="Madern D."/>
            <person name="Eisen J.A."/>
            <person name="Darling A.E."/>
            <person name="Facciotti M.T."/>
        </authorList>
    </citation>
    <scope>NUCLEOTIDE SEQUENCE [LARGE SCALE GENOMIC DNA]</scope>
    <source>
        <strain evidence="7 8">DSM 21995</strain>
    </source>
</reference>
<dbReference type="SMART" id="SM00922">
    <property type="entry name" value="MR_MLE"/>
    <property type="match status" value="1"/>
</dbReference>
<dbReference type="SFLD" id="SFLDG00180">
    <property type="entry name" value="muconate_cycloisomerase"/>
    <property type="match status" value="1"/>
</dbReference>
<dbReference type="UniPathway" id="UPA01057">
    <property type="reaction ID" value="UER00165"/>
</dbReference>
<evidence type="ECO:0000256" key="1">
    <source>
        <dbReference type="ARBA" id="ARBA00022723"/>
    </source>
</evidence>
<dbReference type="PANTHER" id="PTHR48073">
    <property type="entry name" value="O-SUCCINYLBENZOATE SYNTHASE-RELATED"/>
    <property type="match status" value="1"/>
</dbReference>
<dbReference type="Gene3D" id="3.20.20.120">
    <property type="entry name" value="Enolase-like C-terminal domain"/>
    <property type="match status" value="1"/>
</dbReference>
<dbReference type="GO" id="GO:0000287">
    <property type="term" value="F:magnesium ion binding"/>
    <property type="evidence" value="ECO:0007669"/>
    <property type="project" value="UniProtKB-UniRule"/>
</dbReference>
<feature type="binding site" evidence="4">
    <location>
        <position position="199"/>
    </location>
    <ligand>
        <name>Mg(2+)</name>
        <dbReference type="ChEBI" id="CHEBI:18420"/>
    </ligand>
</feature>
<accession>M0P1D5</accession>
<feature type="active site" description="Proton acceptor" evidence="4">
    <location>
        <position position="282"/>
    </location>
</feature>
<dbReference type="InterPro" id="IPR029065">
    <property type="entry name" value="Enolase_C-like"/>
</dbReference>
<dbReference type="SFLD" id="SFLDS00001">
    <property type="entry name" value="Enolase"/>
    <property type="match status" value="1"/>
</dbReference>
<dbReference type="SUPFAM" id="SSF51604">
    <property type="entry name" value="Enolase C-terminal domain-like"/>
    <property type="match status" value="1"/>
</dbReference>
<keyword evidence="1 4" id="KW-0479">Metal-binding</keyword>
<dbReference type="Pfam" id="PF13378">
    <property type="entry name" value="MR_MLE_C"/>
    <property type="match status" value="1"/>
</dbReference>
<dbReference type="InterPro" id="IPR018110">
    <property type="entry name" value="Mandel_Rmase/mucon_lact_enz_CS"/>
</dbReference>
<evidence type="ECO:0000256" key="3">
    <source>
        <dbReference type="ARBA" id="ARBA00023239"/>
    </source>
</evidence>
<evidence type="ECO:0000256" key="4">
    <source>
        <dbReference type="HAMAP-Rule" id="MF_00470"/>
    </source>
</evidence>
<comment type="catalytic activity">
    <reaction evidence="4">
        <text>(1R,6R)-6-hydroxy-2-succinyl-cyclohexa-2,4-diene-1-carboxylate = 2-succinylbenzoate + H2O</text>
        <dbReference type="Rhea" id="RHEA:10196"/>
        <dbReference type="ChEBI" id="CHEBI:15377"/>
        <dbReference type="ChEBI" id="CHEBI:18325"/>
        <dbReference type="ChEBI" id="CHEBI:58689"/>
        <dbReference type="EC" id="4.2.1.113"/>
    </reaction>
</comment>
<comment type="function">
    <text evidence="4">Converts 2-succinyl-6-hydroxy-2,4-cyclohexadiene-1-carboxylate (SHCHC) to 2-succinylbenzoate (OSB).</text>
</comment>
<organism evidence="7 8">
    <name type="scientific">Halorubrum lipolyticum DSM 21995</name>
    <dbReference type="NCBI Taxonomy" id="1227482"/>
    <lineage>
        <taxon>Archaea</taxon>
        <taxon>Methanobacteriati</taxon>
        <taxon>Methanobacteriota</taxon>
        <taxon>Stenosarchaea group</taxon>
        <taxon>Halobacteria</taxon>
        <taxon>Halobacteriales</taxon>
        <taxon>Haloferacaceae</taxon>
        <taxon>Halorubrum</taxon>
    </lineage>
</organism>
<dbReference type="InterPro" id="IPR013342">
    <property type="entry name" value="Mandelate_racemase_C"/>
</dbReference>
<comment type="pathway">
    <text evidence="4">Quinol/quinone metabolism; menaquinone biosynthesis.</text>
</comment>
<proteinExistence type="inferred from homology"/>
<evidence type="ECO:0000259" key="6">
    <source>
        <dbReference type="SMART" id="SM00922"/>
    </source>
</evidence>
<gene>
    <name evidence="4" type="primary">menC</name>
    <name evidence="7" type="ORF">C469_03195</name>
</gene>
<keyword evidence="3 4" id="KW-0456">Lyase</keyword>
<dbReference type="SUPFAM" id="SSF54826">
    <property type="entry name" value="Enolase N-terminal domain-like"/>
    <property type="match status" value="1"/>
</dbReference>
<dbReference type="EC" id="4.2.1.113" evidence="4"/>
<dbReference type="OrthoDB" id="214520at2157"/>
<feature type="active site" description="Proton donor" evidence="4">
    <location>
        <position position="170"/>
    </location>
</feature>
<feature type="region of interest" description="Disordered" evidence="5">
    <location>
        <begin position="32"/>
        <end position="56"/>
    </location>
</feature>
<dbReference type="AlphaFoldDB" id="M0P1D5"/>
<feature type="binding site" evidence="4">
    <location>
        <position position="259"/>
    </location>
    <ligand>
        <name>Mg(2+)</name>
        <dbReference type="ChEBI" id="CHEBI:18420"/>
    </ligand>
</feature>
<feature type="domain" description="Mandelate racemase/muconate lactonizing enzyme C-terminal" evidence="6">
    <location>
        <begin position="149"/>
        <end position="245"/>
    </location>
</feature>
<dbReference type="SFLD" id="SFLDF00009">
    <property type="entry name" value="o-succinylbenzoate_synthase"/>
    <property type="match status" value="1"/>
</dbReference>
<keyword evidence="4" id="KW-0474">Menaquinone biosynthesis</keyword>
<comment type="cofactor">
    <cofactor evidence="4">
        <name>a divalent metal cation</name>
        <dbReference type="ChEBI" id="CHEBI:60240"/>
    </cofactor>
</comment>
<dbReference type="Proteomes" id="UP000011650">
    <property type="component" value="Unassembled WGS sequence"/>
</dbReference>
<dbReference type="InterPro" id="IPR010196">
    <property type="entry name" value="OSB_synthase_MenC1"/>
</dbReference>
<dbReference type="HAMAP" id="MF_00470">
    <property type="entry name" value="MenC_1"/>
    <property type="match status" value="1"/>
</dbReference>
<dbReference type="Gene3D" id="3.30.390.10">
    <property type="entry name" value="Enolase-like, N-terminal domain"/>
    <property type="match status" value="1"/>
</dbReference>
<dbReference type="GO" id="GO:0009234">
    <property type="term" value="P:menaquinone biosynthetic process"/>
    <property type="evidence" value="ECO:0007669"/>
    <property type="project" value="UniProtKB-UniRule"/>
</dbReference>
<feature type="binding site" evidence="4">
    <location>
        <position position="225"/>
    </location>
    <ligand>
        <name>Mg(2+)</name>
        <dbReference type="ChEBI" id="CHEBI:18420"/>
    </ligand>
</feature>
<evidence type="ECO:0000313" key="8">
    <source>
        <dbReference type="Proteomes" id="UP000011650"/>
    </source>
</evidence>
<evidence type="ECO:0000313" key="7">
    <source>
        <dbReference type="EMBL" id="EMA63354.1"/>
    </source>
</evidence>
<evidence type="ECO:0000256" key="5">
    <source>
        <dbReference type="SAM" id="MobiDB-lite"/>
    </source>
</evidence>
<keyword evidence="2 4" id="KW-0460">Magnesium</keyword>
<dbReference type="PANTHER" id="PTHR48073:SF2">
    <property type="entry name" value="O-SUCCINYLBENZOATE SYNTHASE"/>
    <property type="match status" value="1"/>
</dbReference>
<evidence type="ECO:0000256" key="2">
    <source>
        <dbReference type="ARBA" id="ARBA00022842"/>
    </source>
</evidence>
<name>M0P1D5_9EURY</name>
<dbReference type="PATRIC" id="fig|1227482.3.peg.642"/>
<comment type="pathway">
    <text evidence="4">Quinol/quinone metabolism; 1,4-dihydroxy-2-naphthoate biosynthesis; 1,4-dihydroxy-2-naphthoate from chorismate: step 4/7.</text>
</comment>
<dbReference type="PROSITE" id="PS00909">
    <property type="entry name" value="MR_MLE_2"/>
    <property type="match status" value="1"/>
</dbReference>
<dbReference type="RefSeq" id="WP_008003815.1">
    <property type="nucleotide sequence ID" value="NZ_AOJG01000008.1"/>
</dbReference>
<dbReference type="UniPathway" id="UPA00079"/>
<sequence>MRLRPFSLGLTSPLETARGAIDRREGFLVAVDPDADGESAPAPGLGEATPLPGWTESRSACETALRGVRTGRDGGDAALADDATLADDALSRLDPAETPAARHGLALALADATARDAGRSLSSRLARGEGLPAPAETVPVNATLGDGDPEAAVTAAESAVSAGFDCLKIKVGARSLDADVERLRAVRRAVGDGVALRADANGAWDRETAREAVERLAPLDLAYLEQPLPADDLAGAAALRSAKTGTGADADPPVPIALDESLAARGLDAVLDAGAADAVVLKPMALGGPDRALAAATRARAAGVEPVVTTTIDAVVARAAAVHVAAAVPDVAPCGLATGSLLESDLAADPCPVSDGAVAVPSGPGLAGSAFDGLP</sequence>
<dbReference type="GO" id="GO:0009063">
    <property type="term" value="P:amino acid catabolic process"/>
    <property type="evidence" value="ECO:0007669"/>
    <property type="project" value="InterPro"/>
</dbReference>
<comment type="similarity">
    <text evidence="4">Belongs to the mandelate racemase/muconate lactonizing enzyme family. MenC type 1 subfamily.</text>
</comment>
<dbReference type="STRING" id="1227482.C469_03195"/>
<protein>
    <recommendedName>
        <fullName evidence="4">o-succinylbenzoate synthase</fullName>
        <shortName evidence="4">OSB synthase</shortName>
        <shortName evidence="4">OSBS</shortName>
        <ecNumber evidence="4">4.2.1.113</ecNumber>
    </recommendedName>
    <alternativeName>
        <fullName evidence="4">4-(2'-carboxyphenyl)-4-oxybutyric acid synthase</fullName>
    </alternativeName>
    <alternativeName>
        <fullName evidence="4">o-succinylbenzoic acid synthase</fullName>
    </alternativeName>
</protein>
<comment type="caution">
    <text evidence="7">The sequence shown here is derived from an EMBL/GenBank/DDBJ whole genome shotgun (WGS) entry which is preliminary data.</text>
</comment>
<dbReference type="InterPro" id="IPR036849">
    <property type="entry name" value="Enolase-like_C_sf"/>
</dbReference>
<dbReference type="EMBL" id="AOJG01000008">
    <property type="protein sequence ID" value="EMA63354.1"/>
    <property type="molecule type" value="Genomic_DNA"/>
</dbReference>
<keyword evidence="8" id="KW-1185">Reference proteome</keyword>